<name>X1TCI7_9ZZZZ</name>
<feature type="non-terminal residue" evidence="1">
    <location>
        <position position="47"/>
    </location>
</feature>
<proteinExistence type="predicted"/>
<dbReference type="EMBL" id="BARW01005305">
    <property type="protein sequence ID" value="GAI77759.1"/>
    <property type="molecule type" value="Genomic_DNA"/>
</dbReference>
<dbReference type="AlphaFoldDB" id="X1TCI7"/>
<reference evidence="1" key="1">
    <citation type="journal article" date="2014" name="Front. Microbiol.">
        <title>High frequency of phylogenetically diverse reductive dehalogenase-homologous genes in deep subseafloor sedimentary metagenomes.</title>
        <authorList>
            <person name="Kawai M."/>
            <person name="Futagami T."/>
            <person name="Toyoda A."/>
            <person name="Takaki Y."/>
            <person name="Nishi S."/>
            <person name="Hori S."/>
            <person name="Arai W."/>
            <person name="Tsubouchi T."/>
            <person name="Morono Y."/>
            <person name="Uchiyama I."/>
            <person name="Ito T."/>
            <person name="Fujiyama A."/>
            <person name="Inagaki F."/>
            <person name="Takami H."/>
        </authorList>
    </citation>
    <scope>NUCLEOTIDE SEQUENCE</scope>
    <source>
        <strain evidence="1">Expedition CK06-06</strain>
    </source>
</reference>
<sequence length="47" mass="5530">MVKREQFLDRKRDYSPLLVHLTKDNDAVIPVTCAKDVLDKILFDKKL</sequence>
<accession>X1TCI7</accession>
<protein>
    <submittedName>
        <fullName evidence="1">Uncharacterized protein</fullName>
    </submittedName>
</protein>
<evidence type="ECO:0000313" key="1">
    <source>
        <dbReference type="EMBL" id="GAI77759.1"/>
    </source>
</evidence>
<comment type="caution">
    <text evidence="1">The sequence shown here is derived from an EMBL/GenBank/DDBJ whole genome shotgun (WGS) entry which is preliminary data.</text>
</comment>
<gene>
    <name evidence="1" type="ORF">S12H4_11663</name>
</gene>
<organism evidence="1">
    <name type="scientific">marine sediment metagenome</name>
    <dbReference type="NCBI Taxonomy" id="412755"/>
    <lineage>
        <taxon>unclassified sequences</taxon>
        <taxon>metagenomes</taxon>
        <taxon>ecological metagenomes</taxon>
    </lineage>
</organism>